<keyword evidence="9" id="KW-1185">Reference proteome</keyword>
<feature type="transmembrane region" description="Helical" evidence="7">
    <location>
        <begin position="20"/>
        <end position="40"/>
    </location>
</feature>
<dbReference type="PANTHER" id="PTHR42925">
    <property type="entry name" value="MULTIDRUG AND TOXIN EFFLUX PROTEIN MATE FAMILY"/>
    <property type="match status" value="1"/>
</dbReference>
<organism evidence="8 9">
    <name type="scientific">Paenibacillus yanchengensis</name>
    <dbReference type="NCBI Taxonomy" id="2035833"/>
    <lineage>
        <taxon>Bacteria</taxon>
        <taxon>Bacillati</taxon>
        <taxon>Bacillota</taxon>
        <taxon>Bacilli</taxon>
        <taxon>Bacillales</taxon>
        <taxon>Paenibacillaceae</taxon>
        <taxon>Paenibacillus</taxon>
    </lineage>
</organism>
<reference evidence="9" key="1">
    <citation type="journal article" date="2019" name="Int. J. Syst. Evol. Microbiol.">
        <title>The Global Catalogue of Microorganisms (GCM) 10K type strain sequencing project: providing services to taxonomists for standard genome sequencing and annotation.</title>
        <authorList>
            <consortium name="The Broad Institute Genomics Platform"/>
            <consortium name="The Broad Institute Genome Sequencing Center for Infectious Disease"/>
            <person name="Wu L."/>
            <person name="Ma J."/>
        </authorList>
    </citation>
    <scope>NUCLEOTIDE SEQUENCE [LARGE SCALE GENOMIC DNA]</scope>
    <source>
        <strain evidence="9">GH52</strain>
    </source>
</reference>
<protein>
    <submittedName>
        <fullName evidence="8">MATE family efflux transporter</fullName>
    </submittedName>
</protein>
<keyword evidence="5 7" id="KW-1133">Transmembrane helix</keyword>
<evidence type="ECO:0000256" key="6">
    <source>
        <dbReference type="ARBA" id="ARBA00023136"/>
    </source>
</evidence>
<dbReference type="Pfam" id="PF01554">
    <property type="entry name" value="MatE"/>
    <property type="match status" value="2"/>
</dbReference>
<keyword evidence="2" id="KW-0813">Transport</keyword>
<evidence type="ECO:0000256" key="1">
    <source>
        <dbReference type="ARBA" id="ARBA00004651"/>
    </source>
</evidence>
<dbReference type="InterPro" id="IPR002528">
    <property type="entry name" value="MATE_fam"/>
</dbReference>
<sequence length="470" mass="51748">MSIAKKIIPAQQSLGPQFNLFLLTWPIFIELFLFMFMGIADTLMISAISDNAVSGIGAANQFMVIAILILEVVGNGASIVVAQYIGARNYKSASKIAALAITLNLVIGLIISIAFVFFHSFMLQALNLQGEVLAYAESYLAIVGGMIFLQAIINALSAIIRVFGFTKQAMLVSLGMNIVHIIGNYVLIFGKFGFPALAVEGAAISSVVSRLLAVIFFVWLLFKILPVKIKWKYFWSLSGEYVRKILKIGIPSAFEQVMYNGCQLIFLYFITFLGDQALAAKNYVSNIASISINVSIAIGMGTSIIVGRLIGAGEKTAAYYRVWKSTILSFGISLLTISLLAIFRYPLMGIFTDDPEIIALGAQVILLSFVLDTGRALNIVLVNSLRASGDAKFPLYIGFFTMVCMSLPLGWYLAITLDLGLAGIWLAIAADEWLRAFIMFLRWRSRKWEKHALVTAQDKRPNYTYEEATM</sequence>
<evidence type="ECO:0000313" key="8">
    <source>
        <dbReference type="EMBL" id="MFD2115363.1"/>
    </source>
</evidence>
<feature type="transmembrane region" description="Helical" evidence="7">
    <location>
        <begin position="393"/>
        <end position="413"/>
    </location>
</feature>
<comment type="caution">
    <text evidence="8">The sequence shown here is derived from an EMBL/GenBank/DDBJ whole genome shotgun (WGS) entry which is preliminary data.</text>
</comment>
<feature type="transmembrane region" description="Helical" evidence="7">
    <location>
        <begin position="419"/>
        <end position="441"/>
    </location>
</feature>
<feature type="transmembrane region" description="Helical" evidence="7">
    <location>
        <begin position="96"/>
        <end position="118"/>
    </location>
</feature>
<keyword evidence="3" id="KW-1003">Cell membrane</keyword>
<comment type="subcellular location">
    <subcellularLocation>
        <location evidence="1">Cell membrane</location>
        <topology evidence="1">Multi-pass membrane protein</topology>
    </subcellularLocation>
</comment>
<keyword evidence="6 7" id="KW-0472">Membrane</keyword>
<gene>
    <name evidence="8" type="ORF">ACFSJH_06400</name>
</gene>
<feature type="transmembrane region" description="Helical" evidence="7">
    <location>
        <begin position="257"/>
        <end position="274"/>
    </location>
</feature>
<evidence type="ECO:0000313" key="9">
    <source>
        <dbReference type="Proteomes" id="UP001597362"/>
    </source>
</evidence>
<evidence type="ECO:0000256" key="7">
    <source>
        <dbReference type="SAM" id="Phobius"/>
    </source>
</evidence>
<feature type="transmembrane region" description="Helical" evidence="7">
    <location>
        <begin position="357"/>
        <end position="381"/>
    </location>
</feature>
<name>A0ABW4YIQ6_9BACL</name>
<feature type="transmembrane region" description="Helical" evidence="7">
    <location>
        <begin position="60"/>
        <end position="84"/>
    </location>
</feature>
<evidence type="ECO:0000256" key="4">
    <source>
        <dbReference type="ARBA" id="ARBA00022692"/>
    </source>
</evidence>
<dbReference type="RefSeq" id="WP_377770447.1">
    <property type="nucleotide sequence ID" value="NZ_JBHUHO010000016.1"/>
</dbReference>
<dbReference type="PANTHER" id="PTHR42925:SF1">
    <property type="entry name" value="VIRULENCE FACTOR MVIN"/>
    <property type="match status" value="1"/>
</dbReference>
<dbReference type="InterPro" id="IPR048279">
    <property type="entry name" value="MdtK-like"/>
</dbReference>
<dbReference type="InterPro" id="IPR047135">
    <property type="entry name" value="YsiQ"/>
</dbReference>
<dbReference type="PIRSF" id="PIRSF006603">
    <property type="entry name" value="DinF"/>
    <property type="match status" value="1"/>
</dbReference>
<feature type="transmembrane region" description="Helical" evidence="7">
    <location>
        <begin position="138"/>
        <end position="159"/>
    </location>
</feature>
<feature type="transmembrane region" description="Helical" evidence="7">
    <location>
        <begin position="202"/>
        <end position="222"/>
    </location>
</feature>
<dbReference type="NCBIfam" id="TIGR00797">
    <property type="entry name" value="matE"/>
    <property type="match status" value="1"/>
</dbReference>
<dbReference type="Proteomes" id="UP001597362">
    <property type="component" value="Unassembled WGS sequence"/>
</dbReference>
<keyword evidence="4 7" id="KW-0812">Transmembrane</keyword>
<proteinExistence type="predicted"/>
<evidence type="ECO:0000256" key="3">
    <source>
        <dbReference type="ARBA" id="ARBA00022475"/>
    </source>
</evidence>
<evidence type="ECO:0000256" key="5">
    <source>
        <dbReference type="ARBA" id="ARBA00022989"/>
    </source>
</evidence>
<accession>A0ABW4YIQ6</accession>
<dbReference type="CDD" id="cd13134">
    <property type="entry name" value="MATE_like_8"/>
    <property type="match status" value="1"/>
</dbReference>
<evidence type="ECO:0000256" key="2">
    <source>
        <dbReference type="ARBA" id="ARBA00022448"/>
    </source>
</evidence>
<feature type="transmembrane region" description="Helical" evidence="7">
    <location>
        <begin position="322"/>
        <end position="345"/>
    </location>
</feature>
<feature type="transmembrane region" description="Helical" evidence="7">
    <location>
        <begin position="286"/>
        <end position="310"/>
    </location>
</feature>
<dbReference type="EMBL" id="JBHUHO010000016">
    <property type="protein sequence ID" value="MFD2115363.1"/>
    <property type="molecule type" value="Genomic_DNA"/>
</dbReference>